<dbReference type="AlphaFoldDB" id="A0A350NZ64"/>
<reference evidence="1 2" key="1">
    <citation type="journal article" date="2018" name="Nat. Biotechnol.">
        <title>A standardized bacterial taxonomy based on genome phylogeny substantially revises the tree of life.</title>
        <authorList>
            <person name="Parks D.H."/>
            <person name="Chuvochina M."/>
            <person name="Waite D.W."/>
            <person name="Rinke C."/>
            <person name="Skarshewski A."/>
            <person name="Chaumeil P.A."/>
            <person name="Hugenholtz P."/>
        </authorList>
    </citation>
    <scope>NUCLEOTIDE SEQUENCE [LARGE SCALE GENOMIC DNA]</scope>
    <source>
        <strain evidence="1">UBA11978</strain>
    </source>
</reference>
<organism evidence="1 2">
    <name type="scientific">Alteromonas australica</name>
    <dbReference type="NCBI Taxonomy" id="589873"/>
    <lineage>
        <taxon>Bacteria</taxon>
        <taxon>Pseudomonadati</taxon>
        <taxon>Pseudomonadota</taxon>
        <taxon>Gammaproteobacteria</taxon>
        <taxon>Alteromonadales</taxon>
        <taxon>Alteromonadaceae</taxon>
        <taxon>Alteromonas/Salinimonas group</taxon>
        <taxon>Alteromonas</taxon>
    </lineage>
</organism>
<proteinExistence type="predicted"/>
<dbReference type="EMBL" id="DNAN01000043">
    <property type="protein sequence ID" value="HAW74331.1"/>
    <property type="molecule type" value="Genomic_DNA"/>
</dbReference>
<name>A0A350NZ64_9ALTE</name>
<gene>
    <name evidence="1" type="ORF">DCW74_01180</name>
</gene>
<comment type="caution">
    <text evidence="1">The sequence shown here is derived from an EMBL/GenBank/DDBJ whole genome shotgun (WGS) entry which is preliminary data.</text>
</comment>
<protein>
    <submittedName>
        <fullName evidence="1">Uncharacterized protein</fullName>
    </submittedName>
</protein>
<evidence type="ECO:0000313" key="1">
    <source>
        <dbReference type="EMBL" id="HAW74331.1"/>
    </source>
</evidence>
<accession>A0A350NZ64</accession>
<dbReference type="Proteomes" id="UP000263517">
    <property type="component" value="Unassembled WGS sequence"/>
</dbReference>
<sequence length="104" mass="12297">MAYDFNRAYMDIDSLMAYKAVDREVGQSFGVVVLAVELSNREYQHRFDKLRDTHTMKKPPSSNRIFAGYLVVRNVGQKDQYETWMPEHVFIELYEKISLQKADR</sequence>
<evidence type="ECO:0000313" key="2">
    <source>
        <dbReference type="Proteomes" id="UP000263517"/>
    </source>
</evidence>